<reference evidence="1 2" key="1">
    <citation type="journal article" date="2018" name="Sci. Rep.">
        <title>Genomic signatures of local adaptation to the degree of environmental predictability in rotifers.</title>
        <authorList>
            <person name="Franch-Gras L."/>
            <person name="Hahn C."/>
            <person name="Garcia-Roger E.M."/>
            <person name="Carmona M.J."/>
            <person name="Serra M."/>
            <person name="Gomez A."/>
        </authorList>
    </citation>
    <scope>NUCLEOTIDE SEQUENCE [LARGE SCALE GENOMIC DNA]</scope>
    <source>
        <strain evidence="1">HYR1</strain>
    </source>
</reference>
<protein>
    <submittedName>
        <fullName evidence="1">Uncharacterized protein</fullName>
    </submittedName>
</protein>
<dbReference type="EMBL" id="REGN01003933">
    <property type="protein sequence ID" value="RNA19994.1"/>
    <property type="molecule type" value="Genomic_DNA"/>
</dbReference>
<evidence type="ECO:0000313" key="1">
    <source>
        <dbReference type="EMBL" id="RNA19994.1"/>
    </source>
</evidence>
<proteinExistence type="predicted"/>
<name>A0A3M7R999_BRAPC</name>
<keyword evidence="2" id="KW-1185">Reference proteome</keyword>
<dbReference type="AlphaFoldDB" id="A0A3M7R999"/>
<accession>A0A3M7R999</accession>
<gene>
    <name evidence="1" type="ORF">BpHYR1_028102</name>
</gene>
<comment type="caution">
    <text evidence="1">The sequence shown here is derived from an EMBL/GenBank/DDBJ whole genome shotgun (WGS) entry which is preliminary data.</text>
</comment>
<sequence>MKLINKINPQTLSFLIERDRKYEEFQVVENENNEKKFLINLQTWAEYTYEVYQSDFDLTQYQSLLIRNRKLIDYKYLRLLQYKNARNKIAKKNRYIFID</sequence>
<evidence type="ECO:0000313" key="2">
    <source>
        <dbReference type="Proteomes" id="UP000276133"/>
    </source>
</evidence>
<dbReference type="Proteomes" id="UP000276133">
    <property type="component" value="Unassembled WGS sequence"/>
</dbReference>
<organism evidence="1 2">
    <name type="scientific">Brachionus plicatilis</name>
    <name type="common">Marine rotifer</name>
    <name type="synonym">Brachionus muelleri</name>
    <dbReference type="NCBI Taxonomy" id="10195"/>
    <lineage>
        <taxon>Eukaryota</taxon>
        <taxon>Metazoa</taxon>
        <taxon>Spiralia</taxon>
        <taxon>Gnathifera</taxon>
        <taxon>Rotifera</taxon>
        <taxon>Eurotatoria</taxon>
        <taxon>Monogononta</taxon>
        <taxon>Pseudotrocha</taxon>
        <taxon>Ploima</taxon>
        <taxon>Brachionidae</taxon>
        <taxon>Brachionus</taxon>
    </lineage>
</organism>